<feature type="domain" description="Nuclear receptor coactivator 4 N-terminal" evidence="2">
    <location>
        <begin position="24"/>
        <end position="127"/>
    </location>
</feature>
<evidence type="ECO:0000256" key="1">
    <source>
        <dbReference type="SAM" id="MobiDB-lite"/>
    </source>
</evidence>
<dbReference type="PANTHER" id="PTHR17085:SF3">
    <property type="entry name" value="NUCLEAR RECEPTOR COACTIVATOR 4"/>
    <property type="match status" value="1"/>
</dbReference>
<dbReference type="InterPro" id="IPR039947">
    <property type="entry name" value="NCoA-4"/>
</dbReference>
<dbReference type="GO" id="GO:0003713">
    <property type="term" value="F:transcription coactivator activity"/>
    <property type="evidence" value="ECO:0007669"/>
    <property type="project" value="InterPro"/>
</dbReference>
<comment type="caution">
    <text evidence="3">The sequence shown here is derived from an EMBL/GenBank/DDBJ whole genome shotgun (WGS) entry which is preliminary data.</text>
</comment>
<reference evidence="3 4" key="1">
    <citation type="submission" date="2018-04" db="EMBL/GenBank/DDBJ databases">
        <title>The genome of golden apple snail Pomacea canaliculata provides insight into stress tolerance and invasive adaptation.</title>
        <authorList>
            <person name="Liu C."/>
            <person name="Liu B."/>
            <person name="Ren Y."/>
            <person name="Zhang Y."/>
            <person name="Wang H."/>
            <person name="Li S."/>
            <person name="Jiang F."/>
            <person name="Yin L."/>
            <person name="Zhang G."/>
            <person name="Qian W."/>
            <person name="Fan W."/>
        </authorList>
    </citation>
    <scope>NUCLEOTIDE SEQUENCE [LARGE SCALE GENOMIC DNA]</scope>
    <source>
        <strain evidence="3">SZHN2017</strain>
        <tissue evidence="3">Muscle</tissue>
    </source>
</reference>
<keyword evidence="4" id="KW-1185">Reference proteome</keyword>
<name>A0A2T7PZW9_POMCA</name>
<protein>
    <recommendedName>
        <fullName evidence="2">Nuclear receptor coactivator 4 N-terminal domain-containing protein</fullName>
    </recommendedName>
</protein>
<dbReference type="EMBL" id="PZQS01000001">
    <property type="protein sequence ID" value="PVD38937.1"/>
    <property type="molecule type" value="Genomic_DNA"/>
</dbReference>
<dbReference type="Pfam" id="PF12489">
    <property type="entry name" value="ARA70"/>
    <property type="match status" value="1"/>
</dbReference>
<evidence type="ECO:0000313" key="4">
    <source>
        <dbReference type="Proteomes" id="UP000245119"/>
    </source>
</evidence>
<dbReference type="Proteomes" id="UP000245119">
    <property type="component" value="Linkage Group LG1"/>
</dbReference>
<dbReference type="AlphaFoldDB" id="A0A2T7PZW9"/>
<evidence type="ECO:0000259" key="2">
    <source>
        <dbReference type="Pfam" id="PF12489"/>
    </source>
</evidence>
<dbReference type="GO" id="GO:0009725">
    <property type="term" value="P:response to hormone"/>
    <property type="evidence" value="ECO:0007669"/>
    <property type="project" value="TreeGrafter"/>
</dbReference>
<evidence type="ECO:0000313" key="3">
    <source>
        <dbReference type="EMBL" id="PVD38937.1"/>
    </source>
</evidence>
<dbReference type="OrthoDB" id="6334544at2759"/>
<gene>
    <name evidence="3" type="ORF">C0Q70_01562</name>
</gene>
<dbReference type="InterPro" id="IPR022174">
    <property type="entry name" value="NCOA4_N"/>
</dbReference>
<feature type="region of interest" description="Disordered" evidence="1">
    <location>
        <begin position="273"/>
        <end position="294"/>
    </location>
</feature>
<dbReference type="GO" id="GO:0006879">
    <property type="term" value="P:intracellular iron ion homeostasis"/>
    <property type="evidence" value="ECO:0007669"/>
    <property type="project" value="InterPro"/>
</dbReference>
<dbReference type="PANTHER" id="PTHR17085">
    <property type="entry name" value="NUCLEAR RECEPTOR COACTIVATOR 4"/>
    <property type="match status" value="1"/>
</dbReference>
<accession>A0A2T7PZW9</accession>
<proteinExistence type="predicted"/>
<organism evidence="3 4">
    <name type="scientific">Pomacea canaliculata</name>
    <name type="common">Golden apple snail</name>
    <dbReference type="NCBI Taxonomy" id="400727"/>
    <lineage>
        <taxon>Eukaryota</taxon>
        <taxon>Metazoa</taxon>
        <taxon>Spiralia</taxon>
        <taxon>Lophotrochozoa</taxon>
        <taxon>Mollusca</taxon>
        <taxon>Gastropoda</taxon>
        <taxon>Caenogastropoda</taxon>
        <taxon>Architaenioglossa</taxon>
        <taxon>Ampullarioidea</taxon>
        <taxon>Ampullariidae</taxon>
        <taxon>Pomacea</taxon>
    </lineage>
</organism>
<sequence length="565" mass="63988">MMEEVKKRIVELEEAIQHLDFVKRHLNQNASEIKSEIHTSISRHLESMRNREVWLLGQVDTVVGVKEEVLHRQQARLNKALGILHSSLAHATLSDTETATQHLTQALQELESLELKAEETPHIAFRANHVSLRESILSYGRVDSKGLPLQSAFADADKPSASLPRHLEEYEDTEHHVFYKTLQDTRAENAASTSITVCMPKFSTRVEDWLQRPMLKLSLGESEMPVGHTADISEVGKAGSPSARTTCSIQNWLSQIKHNPDLEEEDDFEIVDHSSGQRDSSFQETPEEEEKPLAEDSQYFSHISHDLCQWLHKGSKTSPEEEDLHAFFRHIPQDTGMWLAKACRQLDSLEELKTGTWFRHIPNDINSWLRRVHDKRTSTAQPVASNIFAHISHDKNVWLLHKEEIANEIPEKAVSVPEELVPDLEKDISKPLPTDSEIWLNHDSRFAPITSGTLGQAVLPEYIKRILAAEVLDKKFEINTWLTKPAEEVQQPVIEMADWFPHISRDAGDWLSSGHLQDSGSVTSLRDSGSVTSLRDSGSVTNLSFKLAVSFHASYFIFMLLSVDV</sequence>